<feature type="transmembrane region" description="Helical" evidence="7">
    <location>
        <begin position="21"/>
        <end position="40"/>
    </location>
</feature>
<proteinExistence type="inferred from homology"/>
<gene>
    <name evidence="10" type="ORF">QN277_023820</name>
</gene>
<accession>A0AAE1MND6</accession>
<evidence type="ECO:0000259" key="8">
    <source>
        <dbReference type="Pfam" id="PF13839"/>
    </source>
</evidence>
<dbReference type="PANTHER" id="PTHR32285:SF324">
    <property type="entry name" value="PROTEIN TRICHOME BIREFRINGENCE-LIKE 25"/>
    <property type="match status" value="1"/>
</dbReference>
<organism evidence="10 11">
    <name type="scientific">Acacia crassicarpa</name>
    <name type="common">northern wattle</name>
    <dbReference type="NCBI Taxonomy" id="499986"/>
    <lineage>
        <taxon>Eukaryota</taxon>
        <taxon>Viridiplantae</taxon>
        <taxon>Streptophyta</taxon>
        <taxon>Embryophyta</taxon>
        <taxon>Tracheophyta</taxon>
        <taxon>Spermatophyta</taxon>
        <taxon>Magnoliopsida</taxon>
        <taxon>eudicotyledons</taxon>
        <taxon>Gunneridae</taxon>
        <taxon>Pentapetalae</taxon>
        <taxon>rosids</taxon>
        <taxon>fabids</taxon>
        <taxon>Fabales</taxon>
        <taxon>Fabaceae</taxon>
        <taxon>Caesalpinioideae</taxon>
        <taxon>mimosoid clade</taxon>
        <taxon>Acacieae</taxon>
        <taxon>Acacia</taxon>
    </lineage>
</organism>
<evidence type="ECO:0000256" key="1">
    <source>
        <dbReference type="ARBA" id="ARBA00004167"/>
    </source>
</evidence>
<dbReference type="Pfam" id="PF13839">
    <property type="entry name" value="PC-Esterase"/>
    <property type="match status" value="1"/>
</dbReference>
<dbReference type="Pfam" id="PF14416">
    <property type="entry name" value="PMR5N"/>
    <property type="match status" value="1"/>
</dbReference>
<evidence type="ECO:0000313" key="10">
    <source>
        <dbReference type="EMBL" id="KAK4266966.1"/>
    </source>
</evidence>
<dbReference type="InterPro" id="IPR025846">
    <property type="entry name" value="TBL_N"/>
</dbReference>
<dbReference type="InterPro" id="IPR029962">
    <property type="entry name" value="TBL"/>
</dbReference>
<keyword evidence="3 7" id="KW-0812">Transmembrane</keyword>
<evidence type="ECO:0000256" key="7">
    <source>
        <dbReference type="SAM" id="Phobius"/>
    </source>
</evidence>
<evidence type="ECO:0000256" key="5">
    <source>
        <dbReference type="ARBA" id="ARBA00022989"/>
    </source>
</evidence>
<keyword evidence="4" id="KW-0735">Signal-anchor</keyword>
<comment type="caution">
    <text evidence="10">The sequence shown here is derived from an EMBL/GenBank/DDBJ whole genome shotgun (WGS) entry which is preliminary data.</text>
</comment>
<dbReference type="GO" id="GO:0005794">
    <property type="term" value="C:Golgi apparatus"/>
    <property type="evidence" value="ECO:0007669"/>
    <property type="project" value="TreeGrafter"/>
</dbReference>
<dbReference type="GO" id="GO:0016413">
    <property type="term" value="F:O-acetyltransferase activity"/>
    <property type="evidence" value="ECO:0007669"/>
    <property type="project" value="InterPro"/>
</dbReference>
<evidence type="ECO:0000259" key="9">
    <source>
        <dbReference type="Pfam" id="PF14416"/>
    </source>
</evidence>
<dbReference type="PANTHER" id="PTHR32285">
    <property type="entry name" value="PROTEIN TRICHOME BIREFRINGENCE-LIKE 9-RELATED"/>
    <property type="match status" value="1"/>
</dbReference>
<reference evidence="10" key="1">
    <citation type="submission" date="2023-10" db="EMBL/GenBank/DDBJ databases">
        <title>Chromosome-level genome of the transformable northern wattle, Acacia crassicarpa.</title>
        <authorList>
            <person name="Massaro I."/>
            <person name="Sinha N.R."/>
            <person name="Poethig S."/>
            <person name="Leichty A.R."/>
        </authorList>
    </citation>
    <scope>NUCLEOTIDE SEQUENCE</scope>
    <source>
        <strain evidence="10">Acra3RX</strain>
        <tissue evidence="10">Leaf</tissue>
    </source>
</reference>
<sequence length="432" mass="49322">MMKGMRSDLNPFGVHKQNNHVLVKLVVSILLVGLAFRLLLSDSISLSSSSSSSSLVVSNHKAESPENNGQTADDEKCDLFVGEWVPNPYGSAYTNESCHVIEDHQNCMKNGRPDLDYLYWRWRPHDCELPKFNPQKFLNLMRNKSWAFIGDSISRNHVQSMLCILSMVEPAVQVYHDEEFKNRIWKFPAHNFTVSVIWAPFLVKADTFEDTNGVSSAEAQLYLDVLESKWIDRYESFDYVVTSGGKWFLRTAVYHENGAVTGCHYCANKSLKELGFEYAYQKALQVAFDFILNSNHKPIVIFRTTTPDHFENAEWYNGGYCNRTMPFKEGQISLRDMDIILRNIELKEFQKAKAKAEAASLGSNHGATSLNLLDLTGLSLLRPDGHPGPYRHFQPFAKDRNAQVQNDCLHWCLPGPIDSWNDLVMQIVINRR</sequence>
<evidence type="ECO:0000256" key="6">
    <source>
        <dbReference type="ARBA" id="ARBA00023136"/>
    </source>
</evidence>
<keyword evidence="11" id="KW-1185">Reference proteome</keyword>
<dbReference type="Proteomes" id="UP001293593">
    <property type="component" value="Unassembled WGS sequence"/>
</dbReference>
<comment type="subcellular location">
    <subcellularLocation>
        <location evidence="1">Membrane</location>
        <topology evidence="1">Single-pass membrane protein</topology>
    </subcellularLocation>
</comment>
<evidence type="ECO:0000256" key="3">
    <source>
        <dbReference type="ARBA" id="ARBA00022692"/>
    </source>
</evidence>
<feature type="domain" description="Trichome birefringence-like C-terminal" evidence="8">
    <location>
        <begin position="129"/>
        <end position="426"/>
    </location>
</feature>
<dbReference type="InterPro" id="IPR026057">
    <property type="entry name" value="TBL_C"/>
</dbReference>
<evidence type="ECO:0000256" key="4">
    <source>
        <dbReference type="ARBA" id="ARBA00022968"/>
    </source>
</evidence>
<keyword evidence="5 7" id="KW-1133">Transmembrane helix</keyword>
<comment type="similarity">
    <text evidence="2">Belongs to the PC-esterase family. TBL subfamily.</text>
</comment>
<keyword evidence="6 7" id="KW-0472">Membrane</keyword>
<protein>
    <recommendedName>
        <fullName evidence="12">Trichome birefringence-like N-terminal domain-containing protein</fullName>
    </recommendedName>
</protein>
<name>A0AAE1MND6_9FABA</name>
<evidence type="ECO:0008006" key="12">
    <source>
        <dbReference type="Google" id="ProtNLM"/>
    </source>
</evidence>
<dbReference type="AlphaFoldDB" id="A0AAE1MND6"/>
<dbReference type="GO" id="GO:0016020">
    <property type="term" value="C:membrane"/>
    <property type="evidence" value="ECO:0007669"/>
    <property type="project" value="UniProtKB-SubCell"/>
</dbReference>
<evidence type="ECO:0000313" key="11">
    <source>
        <dbReference type="Proteomes" id="UP001293593"/>
    </source>
</evidence>
<dbReference type="EMBL" id="JAWXYG010000007">
    <property type="protein sequence ID" value="KAK4266966.1"/>
    <property type="molecule type" value="Genomic_DNA"/>
</dbReference>
<evidence type="ECO:0000256" key="2">
    <source>
        <dbReference type="ARBA" id="ARBA00007727"/>
    </source>
</evidence>
<feature type="domain" description="Trichome birefringence-like N-terminal" evidence="9">
    <location>
        <begin position="75"/>
        <end position="128"/>
    </location>
</feature>